<dbReference type="AlphaFoldDB" id="A0A9D3RW24"/>
<keyword evidence="3" id="KW-1185">Reference proteome</keyword>
<sequence length="203" mass="21156">MCSPVGISFFSNRRRCLIAAKTAEQLETKKTSRGRSRLEESATLSILAQERTPPRFPPANRGAMKTEGPGHCIAAAVVTLQLVICAQLFVSLFPKWDGGLAVGPNLVCMMGRDDRVECTPISGNAAVCDAVAFCSYAPLPLTLFAGLSFLFGARLPDADALRLSAAGQALAATVALVAVASSVVGYGNLVLLPGFATAIANIS</sequence>
<gene>
    <name evidence="2" type="ORF">ANANG_G00136500</name>
</gene>
<keyword evidence="1" id="KW-0472">Membrane</keyword>
<accession>A0A9D3RW24</accession>
<dbReference type="EMBL" id="JAFIRN010000007">
    <property type="protein sequence ID" value="KAG5845220.1"/>
    <property type="molecule type" value="Genomic_DNA"/>
</dbReference>
<feature type="transmembrane region" description="Helical" evidence="1">
    <location>
        <begin position="165"/>
        <end position="186"/>
    </location>
</feature>
<comment type="caution">
    <text evidence="2">The sequence shown here is derived from an EMBL/GenBank/DDBJ whole genome shotgun (WGS) entry which is preliminary data.</text>
</comment>
<name>A0A9D3RW24_ANGAN</name>
<keyword evidence="1" id="KW-1133">Transmembrane helix</keyword>
<reference evidence="2" key="1">
    <citation type="submission" date="2021-01" db="EMBL/GenBank/DDBJ databases">
        <title>A chromosome-scale assembly of European eel, Anguilla anguilla.</title>
        <authorList>
            <person name="Henkel C."/>
            <person name="Jong-Raadsen S.A."/>
            <person name="Dufour S."/>
            <person name="Weltzien F.-A."/>
            <person name="Palstra A.P."/>
            <person name="Pelster B."/>
            <person name="Spaink H.P."/>
            <person name="Van Den Thillart G.E."/>
            <person name="Jansen H."/>
            <person name="Zahm M."/>
            <person name="Klopp C."/>
            <person name="Cedric C."/>
            <person name="Louis A."/>
            <person name="Berthelot C."/>
            <person name="Parey E."/>
            <person name="Roest Crollius H."/>
            <person name="Montfort J."/>
            <person name="Robinson-Rechavi M."/>
            <person name="Bucao C."/>
            <person name="Bouchez O."/>
            <person name="Gislard M."/>
            <person name="Lluch J."/>
            <person name="Milhes M."/>
            <person name="Lampietro C."/>
            <person name="Lopez Roques C."/>
            <person name="Donnadieu C."/>
            <person name="Braasch I."/>
            <person name="Desvignes T."/>
            <person name="Postlethwait J."/>
            <person name="Bobe J."/>
            <person name="Guiguen Y."/>
            <person name="Dirks R."/>
        </authorList>
    </citation>
    <scope>NUCLEOTIDE SEQUENCE</scope>
    <source>
        <strain evidence="2">Tag_6206</strain>
        <tissue evidence="2">Liver</tissue>
    </source>
</reference>
<evidence type="ECO:0000256" key="1">
    <source>
        <dbReference type="SAM" id="Phobius"/>
    </source>
</evidence>
<keyword evidence="1" id="KW-0812">Transmembrane</keyword>
<proteinExistence type="predicted"/>
<feature type="transmembrane region" description="Helical" evidence="1">
    <location>
        <begin position="130"/>
        <end position="153"/>
    </location>
</feature>
<organism evidence="2 3">
    <name type="scientific">Anguilla anguilla</name>
    <name type="common">European freshwater eel</name>
    <name type="synonym">Muraena anguilla</name>
    <dbReference type="NCBI Taxonomy" id="7936"/>
    <lineage>
        <taxon>Eukaryota</taxon>
        <taxon>Metazoa</taxon>
        <taxon>Chordata</taxon>
        <taxon>Craniata</taxon>
        <taxon>Vertebrata</taxon>
        <taxon>Euteleostomi</taxon>
        <taxon>Actinopterygii</taxon>
        <taxon>Neopterygii</taxon>
        <taxon>Teleostei</taxon>
        <taxon>Anguilliformes</taxon>
        <taxon>Anguillidae</taxon>
        <taxon>Anguilla</taxon>
    </lineage>
</organism>
<evidence type="ECO:0000313" key="3">
    <source>
        <dbReference type="Proteomes" id="UP001044222"/>
    </source>
</evidence>
<dbReference type="Proteomes" id="UP001044222">
    <property type="component" value="Chromosome 7"/>
</dbReference>
<protein>
    <submittedName>
        <fullName evidence="2">Uncharacterized protein</fullName>
    </submittedName>
</protein>
<evidence type="ECO:0000313" key="2">
    <source>
        <dbReference type="EMBL" id="KAG5845220.1"/>
    </source>
</evidence>